<keyword evidence="6" id="KW-1185">Reference proteome</keyword>
<dbReference type="Pfam" id="PF00144">
    <property type="entry name" value="Beta-lactamase"/>
    <property type="match status" value="1"/>
</dbReference>
<keyword evidence="2" id="KW-0472">Membrane</keyword>
<evidence type="ECO:0000313" key="6">
    <source>
        <dbReference type="Proteomes" id="UP000709336"/>
    </source>
</evidence>
<dbReference type="PANTHER" id="PTHR46825">
    <property type="entry name" value="D-ALANYL-D-ALANINE-CARBOXYPEPTIDASE/ENDOPEPTIDASE AMPH"/>
    <property type="match status" value="1"/>
</dbReference>
<evidence type="ECO:0000256" key="1">
    <source>
        <dbReference type="ARBA" id="ARBA00004370"/>
    </source>
</evidence>
<evidence type="ECO:0000313" key="5">
    <source>
        <dbReference type="EMBL" id="NMH58854.1"/>
    </source>
</evidence>
<dbReference type="InterPro" id="IPR001466">
    <property type="entry name" value="Beta-lactam-related"/>
</dbReference>
<feature type="domain" description="Beta-lactamase-related" evidence="4">
    <location>
        <begin position="30"/>
        <end position="340"/>
    </location>
</feature>
<feature type="chain" id="PRO_5047505042" evidence="3">
    <location>
        <begin position="20"/>
        <end position="368"/>
    </location>
</feature>
<proteinExistence type="predicted"/>
<dbReference type="Proteomes" id="UP000709336">
    <property type="component" value="Unassembled WGS sequence"/>
</dbReference>
<reference evidence="5 6" key="1">
    <citation type="submission" date="2020-03" db="EMBL/GenBank/DDBJ databases">
        <title>Alteromonas ponticola sp. nov., isolated from seawater.</title>
        <authorList>
            <person name="Yoon J.-H."/>
            <person name="Kim Y.-O."/>
        </authorList>
    </citation>
    <scope>NUCLEOTIDE SEQUENCE [LARGE SCALE GENOMIC DNA]</scope>
    <source>
        <strain evidence="5 6">MYP5</strain>
    </source>
</reference>
<dbReference type="Gene3D" id="3.40.710.10">
    <property type="entry name" value="DD-peptidase/beta-lactamase superfamily"/>
    <property type="match status" value="1"/>
</dbReference>
<keyword evidence="3" id="KW-0732">Signal</keyword>
<evidence type="ECO:0000259" key="4">
    <source>
        <dbReference type="Pfam" id="PF00144"/>
    </source>
</evidence>
<feature type="signal peptide" evidence="3">
    <location>
        <begin position="1"/>
        <end position="19"/>
    </location>
</feature>
<evidence type="ECO:0000256" key="3">
    <source>
        <dbReference type="SAM" id="SignalP"/>
    </source>
</evidence>
<comment type="subcellular location">
    <subcellularLocation>
        <location evidence="1">Membrane</location>
    </subcellularLocation>
</comment>
<dbReference type="InterPro" id="IPR012338">
    <property type="entry name" value="Beta-lactam/transpept-like"/>
</dbReference>
<accession>A0ABX1QYD5</accession>
<comment type="caution">
    <text evidence="5">The sequence shown here is derived from an EMBL/GenBank/DDBJ whole genome shotgun (WGS) entry which is preliminary data.</text>
</comment>
<dbReference type="PANTHER" id="PTHR46825:SF11">
    <property type="entry name" value="PENICILLIN-BINDING PROTEIN 4"/>
    <property type="match status" value="1"/>
</dbReference>
<gene>
    <name evidence="5" type="ORF">HCJ96_02315</name>
</gene>
<dbReference type="SUPFAM" id="SSF56601">
    <property type="entry name" value="beta-lactamase/transpeptidase-like"/>
    <property type="match status" value="1"/>
</dbReference>
<sequence length="368" mass="41541">MFKLRFVLFLILISLAETNASDALSLSEKLNQHVKSYVEQEQFQGVVLVAQKENVVFKKAYGYADIEGKILNTVNNQFLIGSLTKSFTAVAILKLVELGKLDLHKPVQTYIRELNPALAEGLTLHLLLKHQSGLLPHLERLVQFENKDVSSKEILHIINQSRLSFVPGSSYQYSNLNYHLAAMVIENVTDKNYPEAMKDLVFVPLGMANSGVERLNQLPANRAKGYRKGFFGVKNDENIVSYALGSGDIYSTVGDLLKWDQALYGDDFLSQEIIQLAFKEESSALGNYGYGFRIREYQRRVSENTGTLTRHGGSMDGFYSNLHRYTDDELTVIVLANIRAFPIRDLTFELKEIALGAEMLNRSRETLE</sequence>
<protein>
    <submittedName>
        <fullName evidence="5">Beta-lactamase family protein</fullName>
    </submittedName>
</protein>
<dbReference type="InterPro" id="IPR050491">
    <property type="entry name" value="AmpC-like"/>
</dbReference>
<evidence type="ECO:0000256" key="2">
    <source>
        <dbReference type="ARBA" id="ARBA00023136"/>
    </source>
</evidence>
<dbReference type="EMBL" id="JAATNW010000001">
    <property type="protein sequence ID" value="NMH58854.1"/>
    <property type="molecule type" value="Genomic_DNA"/>
</dbReference>
<organism evidence="5 6">
    <name type="scientific">Alteromonas ponticola</name>
    <dbReference type="NCBI Taxonomy" id="2720613"/>
    <lineage>
        <taxon>Bacteria</taxon>
        <taxon>Pseudomonadati</taxon>
        <taxon>Pseudomonadota</taxon>
        <taxon>Gammaproteobacteria</taxon>
        <taxon>Alteromonadales</taxon>
        <taxon>Alteromonadaceae</taxon>
        <taxon>Alteromonas/Salinimonas group</taxon>
        <taxon>Alteromonas</taxon>
    </lineage>
</organism>
<name>A0ABX1QYD5_9ALTE</name>
<dbReference type="RefSeq" id="WP_169209400.1">
    <property type="nucleotide sequence ID" value="NZ_JAATNW010000001.1"/>
</dbReference>